<protein>
    <submittedName>
        <fullName evidence="2">Uncharacterized protein</fullName>
    </submittedName>
</protein>
<accession>A0A8S1IZ43</accession>
<gene>
    <name evidence="2" type="ORF">OSTQU699_LOCUS5548</name>
</gene>
<proteinExistence type="predicted"/>
<evidence type="ECO:0000313" key="3">
    <source>
        <dbReference type="Proteomes" id="UP000708148"/>
    </source>
</evidence>
<sequence length="694" mass="77802">MEDHGRQDGRQDGRPLPLGTYKLDLKVCISASGVHNVSATAQARQQHHRHMHMGVPAMHRGANAVQDPIMYRPAVPQERFGVGHPPHGVTVKRPCERQGGLGLDMKHLMETANANRGRHRNFDRHAAFPGQPPLASHISFPPANTFDTVCRAREPGHSRPGPPQQQPWGFGVELYQGMAPCQPLGAQAPMHCPKPYSRYPMGTAEKVLLEAHMRCPTTQVPNDPWAPRFELGHGLEPPMLYDREYFRAEARRCDEQHSLGLAPPDQYPAQTQADMWQRPSQAHMARPKGVLDDFLSVAQRETETKEPPVPHDREYFCAEARRCDEQHSLGLAPPDRHPTQTQADMWRMPSQAHMVRPVDLLDDFLSVPQCDMGTNPAKVLYKHSQVRCTMGFYDEYDSCPQGNRQLHIRMPTGPNNGCGERSMDASEEERQPKADACRLPHHMGGCVDPILYCHEDTLPGSLDIPDPSGPRAAIEAEARAGRERADSTSWTNCSGNANGSLACNERLEFTTSPAPAPATRGDGYALSLSQRWYESEAACLEQRKKDAQESMQATHKEMQSANAYLLQAQLPGLTPGTHIKYTPVTREMVLYEIGLEWRFSGSAICLAHSYLLRLEIKVLDVVAMCVCLFLASQVCDPKCITDLVRMLQRIHKRPVGIKDARDLQFEYLMRLDFRLGPYFQVGWNDSNDDLMVCT</sequence>
<reference evidence="2" key="1">
    <citation type="submission" date="2020-12" db="EMBL/GenBank/DDBJ databases">
        <authorList>
            <person name="Iha C."/>
        </authorList>
    </citation>
    <scope>NUCLEOTIDE SEQUENCE</scope>
</reference>
<name>A0A8S1IZ43_9CHLO</name>
<dbReference type="AlphaFoldDB" id="A0A8S1IZ43"/>
<dbReference type="Proteomes" id="UP000708148">
    <property type="component" value="Unassembled WGS sequence"/>
</dbReference>
<evidence type="ECO:0000313" key="2">
    <source>
        <dbReference type="EMBL" id="CAD7700189.1"/>
    </source>
</evidence>
<keyword evidence="3" id="KW-1185">Reference proteome</keyword>
<organism evidence="2 3">
    <name type="scientific">Ostreobium quekettii</name>
    <dbReference type="NCBI Taxonomy" id="121088"/>
    <lineage>
        <taxon>Eukaryota</taxon>
        <taxon>Viridiplantae</taxon>
        <taxon>Chlorophyta</taxon>
        <taxon>core chlorophytes</taxon>
        <taxon>Ulvophyceae</taxon>
        <taxon>TCBD clade</taxon>
        <taxon>Bryopsidales</taxon>
        <taxon>Ostreobineae</taxon>
        <taxon>Ostreobiaceae</taxon>
        <taxon>Ostreobium</taxon>
    </lineage>
</organism>
<feature type="compositionally biased region" description="Basic and acidic residues" evidence="1">
    <location>
        <begin position="421"/>
        <end position="430"/>
    </location>
</feature>
<feature type="region of interest" description="Disordered" evidence="1">
    <location>
        <begin position="411"/>
        <end position="430"/>
    </location>
</feature>
<evidence type="ECO:0000256" key="1">
    <source>
        <dbReference type="SAM" id="MobiDB-lite"/>
    </source>
</evidence>
<dbReference type="EMBL" id="CAJHUC010001197">
    <property type="protein sequence ID" value="CAD7700189.1"/>
    <property type="molecule type" value="Genomic_DNA"/>
</dbReference>
<comment type="caution">
    <text evidence="2">The sequence shown here is derived from an EMBL/GenBank/DDBJ whole genome shotgun (WGS) entry which is preliminary data.</text>
</comment>